<proteinExistence type="predicted"/>
<organism evidence="2 3">
    <name type="scientific">Thalassotalea algicola</name>
    <dbReference type="NCBI Taxonomy" id="2716224"/>
    <lineage>
        <taxon>Bacteria</taxon>
        <taxon>Pseudomonadati</taxon>
        <taxon>Pseudomonadota</taxon>
        <taxon>Gammaproteobacteria</taxon>
        <taxon>Alteromonadales</taxon>
        <taxon>Colwelliaceae</taxon>
        <taxon>Thalassotalea</taxon>
    </lineage>
</organism>
<dbReference type="InterPro" id="IPR007443">
    <property type="entry name" value="LpoA"/>
</dbReference>
<dbReference type="SUPFAM" id="SSF53822">
    <property type="entry name" value="Periplasmic binding protein-like I"/>
    <property type="match status" value="1"/>
</dbReference>
<gene>
    <name evidence="2" type="ORF">HII17_01570</name>
</gene>
<dbReference type="CDD" id="cd06339">
    <property type="entry name" value="PBP1_YraM_LppC_lipoprotein-like"/>
    <property type="match status" value="1"/>
</dbReference>
<evidence type="ECO:0008006" key="4">
    <source>
        <dbReference type="Google" id="ProtNLM"/>
    </source>
</evidence>
<dbReference type="GO" id="GO:0030234">
    <property type="term" value="F:enzyme regulator activity"/>
    <property type="evidence" value="ECO:0007669"/>
    <property type="project" value="TreeGrafter"/>
</dbReference>
<reference evidence="2 3" key="1">
    <citation type="submission" date="2020-04" db="EMBL/GenBank/DDBJ databases">
        <title>Thalassotalea sp. M1531, isolated from the surface of marine red alga.</title>
        <authorList>
            <person name="Pang L."/>
            <person name="Lu D.-C."/>
        </authorList>
    </citation>
    <scope>NUCLEOTIDE SEQUENCE [LARGE SCALE GENOMIC DNA]</scope>
    <source>
        <strain evidence="2 3">M1531</strain>
    </source>
</reference>
<dbReference type="PANTHER" id="PTHR38038">
    <property type="entry name" value="PENICILLIN-BINDING PROTEIN ACTIVATOR LPOA"/>
    <property type="match status" value="1"/>
</dbReference>
<keyword evidence="3" id="KW-1185">Reference proteome</keyword>
<dbReference type="RefSeq" id="WP_169073567.1">
    <property type="nucleotide sequence ID" value="NZ_JABBXH010000001.1"/>
</dbReference>
<dbReference type="AlphaFoldDB" id="A0A7Y0L9C3"/>
<comment type="caution">
    <text evidence="2">The sequence shown here is derived from an EMBL/GenBank/DDBJ whole genome shotgun (WGS) entry which is preliminary data.</text>
</comment>
<accession>A0A7Y0L9C3</accession>
<evidence type="ECO:0000313" key="3">
    <source>
        <dbReference type="Proteomes" id="UP000568664"/>
    </source>
</evidence>
<dbReference type="Pfam" id="PF04348">
    <property type="entry name" value="LppC"/>
    <property type="match status" value="1"/>
</dbReference>
<dbReference type="Gene3D" id="3.40.50.2300">
    <property type="match status" value="2"/>
</dbReference>
<dbReference type="PROSITE" id="PS51257">
    <property type="entry name" value="PROKAR_LIPOPROTEIN"/>
    <property type="match status" value="1"/>
</dbReference>
<dbReference type="EMBL" id="JABBXH010000001">
    <property type="protein sequence ID" value="NMP30236.1"/>
    <property type="molecule type" value="Genomic_DNA"/>
</dbReference>
<dbReference type="GO" id="GO:0009252">
    <property type="term" value="P:peptidoglycan biosynthetic process"/>
    <property type="evidence" value="ECO:0007669"/>
    <property type="project" value="TreeGrafter"/>
</dbReference>
<dbReference type="GO" id="GO:0031241">
    <property type="term" value="C:periplasmic side of cell outer membrane"/>
    <property type="evidence" value="ECO:0007669"/>
    <property type="project" value="TreeGrafter"/>
</dbReference>
<evidence type="ECO:0000313" key="2">
    <source>
        <dbReference type="EMBL" id="NMP30236.1"/>
    </source>
</evidence>
<dbReference type="Proteomes" id="UP000568664">
    <property type="component" value="Unassembled WGS sequence"/>
</dbReference>
<protein>
    <recommendedName>
        <fullName evidence="4">Penicillin-binding protein activator</fullName>
    </recommendedName>
</protein>
<dbReference type="Gene3D" id="1.25.40.650">
    <property type="match status" value="1"/>
</dbReference>
<name>A0A7Y0L9C3_9GAMM</name>
<dbReference type="PANTHER" id="PTHR38038:SF1">
    <property type="entry name" value="PENICILLIN-BINDING PROTEIN ACTIVATOR LPOA"/>
    <property type="match status" value="1"/>
</dbReference>
<keyword evidence="1" id="KW-0472">Membrane</keyword>
<sequence length="616" mass="69244">MASENFKKLVRTSLFAVLSASLLYGCSSPTPKVSKQIEAPKPVAQQQLLTAQDYTELSKTLEPKEAKAALLKACELYIAEDDALKALWLANHLQPLLVNPTDIYNARLLKAEALNKLNHPKLAIEQLALVNELNIKHSKHYYQLLSNAHKNNGFPVLSLQAKLNAFAINLDAAEEDIDDIWQSFVQLSPQQLSAFGQLDAPFIQGWLRLIQFANQFGANNEQLSRYLKQWQHQFPTHPANTIAMQLQSSLELSQEETVSTLSRASNIAVILPLTGKQQAAGNAAQQGILAAYANNATGNLHFIDSEKLDWATLTEQLNSNNIDFVIGPLLRERVKQYKALPELSVPTLFLNIPADQLLAQHQYAISMRPEDEATQAAATLSNKQYKMPIVLAYQDAVSQRIADAFIEEWQRVTGYLPNKMAFTKGKKMQVMLKSALGVEQSQERINDINRRIKQTIKADTRNRRDIDMIYIVGSPTQTRLLKPYIDVSISPFADAIPMYASSRSHSARIDEGDTRDLAGLSFSEMPWLLNSKQQNKQLVNASKHLFPNRSDSLQRIFAMGYDALALVDKVQVMAKRPYARHFGQIGTLTLNEQQILTRSLIWGRYFTERVTEIAMD</sequence>
<evidence type="ECO:0000256" key="1">
    <source>
        <dbReference type="ARBA" id="ARBA00023136"/>
    </source>
</evidence>
<dbReference type="InterPro" id="IPR028082">
    <property type="entry name" value="Peripla_BP_I"/>
</dbReference>